<gene>
    <name evidence="2" type="ORF">AMPC_23580</name>
</gene>
<proteinExistence type="predicted"/>
<reference evidence="3" key="1">
    <citation type="journal article" date="2022" name="Int. J. Syst. Evol. Microbiol.">
        <title>Anaeromyxobacter oryzae sp. nov., Anaeromyxobacter diazotrophicus sp. nov. and Anaeromyxobacter paludicola sp. nov., isolated from paddy soils.</title>
        <authorList>
            <person name="Itoh H."/>
            <person name="Xu Z."/>
            <person name="Mise K."/>
            <person name="Masuda Y."/>
            <person name="Ushijima N."/>
            <person name="Hayakawa C."/>
            <person name="Shiratori Y."/>
            <person name="Senoo K."/>
        </authorList>
    </citation>
    <scope>NUCLEOTIDE SEQUENCE [LARGE SCALE GENOMIC DNA]</scope>
    <source>
        <strain evidence="3">Red630</strain>
    </source>
</reference>
<accession>A0ABM7XBL3</accession>
<evidence type="ECO:0000313" key="2">
    <source>
        <dbReference type="EMBL" id="BDG09245.1"/>
    </source>
</evidence>
<organism evidence="2 3">
    <name type="scientific">Anaeromyxobacter paludicola</name>
    <dbReference type="NCBI Taxonomy" id="2918171"/>
    <lineage>
        <taxon>Bacteria</taxon>
        <taxon>Pseudomonadati</taxon>
        <taxon>Myxococcota</taxon>
        <taxon>Myxococcia</taxon>
        <taxon>Myxococcales</taxon>
        <taxon>Cystobacterineae</taxon>
        <taxon>Anaeromyxobacteraceae</taxon>
        <taxon>Anaeromyxobacter</taxon>
    </lineage>
</organism>
<name>A0ABM7XBL3_9BACT</name>
<keyword evidence="3" id="KW-1185">Reference proteome</keyword>
<evidence type="ECO:0000313" key="3">
    <source>
        <dbReference type="Proteomes" id="UP001162734"/>
    </source>
</evidence>
<feature type="chain" id="PRO_5046648408" evidence="1">
    <location>
        <begin position="24"/>
        <end position="120"/>
    </location>
</feature>
<dbReference type="EMBL" id="AP025592">
    <property type="protein sequence ID" value="BDG09245.1"/>
    <property type="molecule type" value="Genomic_DNA"/>
</dbReference>
<evidence type="ECO:0000256" key="1">
    <source>
        <dbReference type="SAM" id="SignalP"/>
    </source>
</evidence>
<protein>
    <submittedName>
        <fullName evidence="2">Uncharacterized protein</fullName>
    </submittedName>
</protein>
<feature type="signal peptide" evidence="1">
    <location>
        <begin position="1"/>
        <end position="23"/>
    </location>
</feature>
<dbReference type="Proteomes" id="UP001162734">
    <property type="component" value="Chromosome"/>
</dbReference>
<sequence>MTHAGTRAAAAAFTLLLSGAARAAGMAGHLQSCTSRSGATCSEWDVMSAGPQLQPRLESACKYSRGKLAMAPCPQKKRVGTCTYPAGQGVPGSKLFFYPPTTLDKARQTCAQEKGIFAER</sequence>
<keyword evidence="1" id="KW-0732">Signal</keyword>
<dbReference type="RefSeq" id="WP_248341063.1">
    <property type="nucleotide sequence ID" value="NZ_AP025592.1"/>
</dbReference>